<comment type="caution">
    <text evidence="4">The sequence shown here is derived from an EMBL/GenBank/DDBJ whole genome shotgun (WGS) entry which is preliminary data.</text>
</comment>
<dbReference type="HAMAP" id="MF_00032">
    <property type="entry name" value="eIF_6"/>
    <property type="match status" value="1"/>
</dbReference>
<evidence type="ECO:0000256" key="3">
    <source>
        <dbReference type="HAMAP-Rule" id="MF_00032"/>
    </source>
</evidence>
<dbReference type="PANTHER" id="PTHR10784">
    <property type="entry name" value="TRANSLATION INITIATION FACTOR 6"/>
    <property type="match status" value="1"/>
</dbReference>
<accession>A0A2R6A9P1</accession>
<evidence type="ECO:0000256" key="1">
    <source>
        <dbReference type="ARBA" id="ARBA00022540"/>
    </source>
</evidence>
<dbReference type="SMART" id="SM00654">
    <property type="entry name" value="eIF6"/>
    <property type="match status" value="1"/>
</dbReference>
<dbReference type="SUPFAM" id="SSF55909">
    <property type="entry name" value="Pentein"/>
    <property type="match status" value="1"/>
</dbReference>
<comment type="function">
    <text evidence="3">Binds to the 50S ribosomal subunit and prevents its association with the 30S ribosomal subunit to form the 70S initiation complex.</text>
</comment>
<dbReference type="InterPro" id="IPR002769">
    <property type="entry name" value="eIF6"/>
</dbReference>
<dbReference type="GO" id="GO:0003743">
    <property type="term" value="F:translation initiation factor activity"/>
    <property type="evidence" value="ECO:0007669"/>
    <property type="project" value="UniProtKB-UniRule"/>
</dbReference>
<sequence length="219" mass="23761">MIEKLNLFNTEVIGAFALASNKFIILPYSVDSKIVQFFEERTRLNVIKLSLGGINSVGIMVAMNDNGIVLPYNADEEDICILKKEGLNVHLSKSKMNALGNMIVANNKVGFVSPKLSMATIKAAEDTLGVELIKTTIAGLTTIGSSLALNNKGFVCHPQTTETEFALVSSNTNLNGVRVTVNSGYPYVRSGIIYNDSFVFVGYKTTGIEMAEIERALKV</sequence>
<organism evidence="4 5">
    <name type="scientific">Candidatus Marsarchaeota G1 archaeon OSP_D</name>
    <dbReference type="NCBI Taxonomy" id="1978155"/>
    <lineage>
        <taxon>Archaea</taxon>
        <taxon>Candidatus Marsarchaeota</taxon>
        <taxon>Candidatus Marsarchaeota group 1</taxon>
    </lineage>
</organism>
<dbReference type="EMBL" id="NEXC01000035">
    <property type="protein sequence ID" value="PSN83142.1"/>
    <property type="molecule type" value="Genomic_DNA"/>
</dbReference>
<keyword evidence="1 3" id="KW-0396">Initiation factor</keyword>
<evidence type="ECO:0000313" key="4">
    <source>
        <dbReference type="EMBL" id="PSN83142.1"/>
    </source>
</evidence>
<reference evidence="4 5" key="1">
    <citation type="submission" date="2017-04" db="EMBL/GenBank/DDBJ databases">
        <title>Novel microbial lineages endemic to geothermal iron-oxide mats fill important gaps in the evolutionary history of Archaea.</title>
        <authorList>
            <person name="Jay Z.J."/>
            <person name="Beam J.P."/>
            <person name="Dlakic M."/>
            <person name="Rusch D.B."/>
            <person name="Kozubal M.A."/>
            <person name="Inskeep W.P."/>
        </authorList>
    </citation>
    <scope>NUCLEOTIDE SEQUENCE [LARGE SCALE GENOMIC DNA]</scope>
    <source>
        <strain evidence="4">OSP_D</strain>
    </source>
</reference>
<comment type="similarity">
    <text evidence="3">Belongs to the eIF-6 family.</text>
</comment>
<dbReference type="Pfam" id="PF01912">
    <property type="entry name" value="eIF-6"/>
    <property type="match status" value="1"/>
</dbReference>
<evidence type="ECO:0000256" key="2">
    <source>
        <dbReference type="ARBA" id="ARBA00022917"/>
    </source>
</evidence>
<protein>
    <recommendedName>
        <fullName evidence="3">Translation initiation factor 6</fullName>
        <shortName evidence="3">aIF-6</shortName>
    </recommendedName>
</protein>
<dbReference type="GO" id="GO:0043022">
    <property type="term" value="F:ribosome binding"/>
    <property type="evidence" value="ECO:0007669"/>
    <property type="project" value="InterPro"/>
</dbReference>
<proteinExistence type="inferred from homology"/>
<evidence type="ECO:0000313" key="5">
    <source>
        <dbReference type="Proteomes" id="UP000240880"/>
    </source>
</evidence>
<dbReference type="AlphaFoldDB" id="A0A2R6A9P1"/>
<dbReference type="Proteomes" id="UP000240880">
    <property type="component" value="Unassembled WGS sequence"/>
</dbReference>
<name>A0A2R6A9P1_9ARCH</name>
<dbReference type="Gene3D" id="3.75.10.10">
    <property type="entry name" value="L-arginine/glycine Amidinotransferase, Chain A"/>
    <property type="match status" value="1"/>
</dbReference>
<gene>
    <name evidence="3" type="primary">eif6</name>
    <name evidence="4" type="ORF">B9Q01_05805</name>
</gene>
<dbReference type="GO" id="GO:0042256">
    <property type="term" value="P:cytosolic ribosome assembly"/>
    <property type="evidence" value="ECO:0007669"/>
    <property type="project" value="InterPro"/>
</dbReference>
<dbReference type="NCBIfam" id="TIGR00323">
    <property type="entry name" value="eIF-6"/>
    <property type="match status" value="1"/>
</dbReference>
<keyword evidence="2 3" id="KW-0648">Protein biosynthesis</keyword>